<keyword evidence="2 6" id="KW-0963">Cytoplasm</keyword>
<dbReference type="EMBL" id="NBTM02000001">
    <property type="protein sequence ID" value="PNL92162.1"/>
    <property type="molecule type" value="Genomic_DNA"/>
</dbReference>
<sequence length="81" mass="9054">MAIDTSKLSFEEALEKLEAIVNQLQSGDIKLEESMDAFQDGMILSKYCSQTLENAEETMTKLMTENGQLEAFEEPTSQGDQ</sequence>
<keyword evidence="5 6" id="KW-0269">Exonuclease</keyword>
<proteinExistence type="inferred from homology"/>
<dbReference type="NCBIfam" id="NF002138">
    <property type="entry name" value="PRK00977.1-2"/>
    <property type="match status" value="1"/>
</dbReference>
<dbReference type="AlphaFoldDB" id="A0A2J9PPB3"/>
<dbReference type="SUPFAM" id="SSF116842">
    <property type="entry name" value="XseB-like"/>
    <property type="match status" value="1"/>
</dbReference>
<dbReference type="RefSeq" id="WP_069285491.1">
    <property type="nucleotide sequence ID" value="NZ_JALXKY010000024.1"/>
</dbReference>
<comment type="subcellular location">
    <subcellularLocation>
        <location evidence="6">Cytoplasm</location>
    </subcellularLocation>
</comment>
<evidence type="ECO:0000313" key="7">
    <source>
        <dbReference type="EMBL" id="PNL92162.1"/>
    </source>
</evidence>
<evidence type="ECO:0000256" key="5">
    <source>
        <dbReference type="ARBA" id="ARBA00022839"/>
    </source>
</evidence>
<accession>A0A2J9PPB3</accession>
<dbReference type="PANTHER" id="PTHR34137">
    <property type="entry name" value="EXODEOXYRIBONUCLEASE 7 SMALL SUBUNIT"/>
    <property type="match status" value="1"/>
</dbReference>
<protein>
    <recommendedName>
        <fullName evidence="6">Exodeoxyribonuclease 7 small subunit</fullName>
        <ecNumber evidence="6">3.1.11.6</ecNumber>
    </recommendedName>
    <alternativeName>
        <fullName evidence="6">Exodeoxyribonuclease VII small subunit</fullName>
        <shortName evidence="6">Exonuclease VII small subunit</shortName>
    </alternativeName>
</protein>
<dbReference type="GO" id="GO:0005829">
    <property type="term" value="C:cytosol"/>
    <property type="evidence" value="ECO:0007669"/>
    <property type="project" value="TreeGrafter"/>
</dbReference>
<dbReference type="NCBIfam" id="TIGR01280">
    <property type="entry name" value="xseB"/>
    <property type="match status" value="1"/>
</dbReference>
<evidence type="ECO:0000256" key="4">
    <source>
        <dbReference type="ARBA" id="ARBA00022801"/>
    </source>
</evidence>
<evidence type="ECO:0000256" key="2">
    <source>
        <dbReference type="ARBA" id="ARBA00022490"/>
    </source>
</evidence>
<gene>
    <name evidence="6" type="primary">xseB</name>
    <name evidence="7" type="ORF">A6J77_007925</name>
</gene>
<dbReference type="PANTHER" id="PTHR34137:SF1">
    <property type="entry name" value="EXODEOXYRIBONUCLEASE 7 SMALL SUBUNIT"/>
    <property type="match status" value="1"/>
</dbReference>
<evidence type="ECO:0000256" key="3">
    <source>
        <dbReference type="ARBA" id="ARBA00022722"/>
    </source>
</evidence>
<comment type="similarity">
    <text evidence="1 6">Belongs to the XseB family.</text>
</comment>
<comment type="caution">
    <text evidence="7">The sequence shown here is derived from an EMBL/GenBank/DDBJ whole genome shotgun (WGS) entry which is preliminary data.</text>
</comment>
<dbReference type="InterPro" id="IPR037004">
    <property type="entry name" value="Exonuc_VII_ssu_sf"/>
</dbReference>
<dbReference type="GO" id="GO:0009318">
    <property type="term" value="C:exodeoxyribonuclease VII complex"/>
    <property type="evidence" value="ECO:0007669"/>
    <property type="project" value="UniProtKB-UniRule"/>
</dbReference>
<evidence type="ECO:0000313" key="8">
    <source>
        <dbReference type="Proteomes" id="UP000192813"/>
    </source>
</evidence>
<reference evidence="8" key="1">
    <citation type="submission" date="2017-12" db="EMBL/GenBank/DDBJ databases">
        <title>FDA dAtabase for Regulatory Grade micrObial Sequences (FDA-ARGOS): Supporting development and validation of Infectious Disease Dx tests.</title>
        <authorList>
            <person name="Hoffmann M."/>
            <person name="Allard M."/>
            <person name="Evans P."/>
            <person name="Brown E."/>
            <person name="Tallon L."/>
            <person name="Sadzewicz L."/>
            <person name="Sengamalay N."/>
            <person name="Ott S."/>
            <person name="Godinez A."/>
            <person name="Nagaraj S."/>
            <person name="Vavikolanu K."/>
            <person name="Aluvathingal J."/>
            <person name="Nadendla S."/>
            <person name="Sichtig H."/>
        </authorList>
    </citation>
    <scope>NUCLEOTIDE SEQUENCE [LARGE SCALE GENOMIC DNA]</scope>
    <source>
        <strain evidence="8">FDAARGOS_249</strain>
    </source>
</reference>
<evidence type="ECO:0000256" key="1">
    <source>
        <dbReference type="ARBA" id="ARBA00009998"/>
    </source>
</evidence>
<dbReference type="EC" id="3.1.11.6" evidence="6"/>
<name>A0A2J9PPB3_9LACT</name>
<organism evidence="7 8">
    <name type="scientific">Aerococcus viridans</name>
    <dbReference type="NCBI Taxonomy" id="1377"/>
    <lineage>
        <taxon>Bacteria</taxon>
        <taxon>Bacillati</taxon>
        <taxon>Bacillota</taxon>
        <taxon>Bacilli</taxon>
        <taxon>Lactobacillales</taxon>
        <taxon>Aerococcaceae</taxon>
        <taxon>Aerococcus</taxon>
    </lineage>
</organism>
<dbReference type="Pfam" id="PF02609">
    <property type="entry name" value="Exonuc_VII_S"/>
    <property type="match status" value="1"/>
</dbReference>
<comment type="subunit">
    <text evidence="6">Heterooligomer composed of large and small subunits.</text>
</comment>
<dbReference type="PIRSF" id="PIRSF006488">
    <property type="entry name" value="Exonuc_VII_S"/>
    <property type="match status" value="1"/>
</dbReference>
<dbReference type="Gene3D" id="1.10.287.1040">
    <property type="entry name" value="Exonuclease VII, small subunit"/>
    <property type="match status" value="1"/>
</dbReference>
<dbReference type="Proteomes" id="UP000192813">
    <property type="component" value="Unassembled WGS sequence"/>
</dbReference>
<evidence type="ECO:0000256" key="6">
    <source>
        <dbReference type="HAMAP-Rule" id="MF_00337"/>
    </source>
</evidence>
<dbReference type="GO" id="GO:0006308">
    <property type="term" value="P:DNA catabolic process"/>
    <property type="evidence" value="ECO:0007669"/>
    <property type="project" value="UniProtKB-UniRule"/>
</dbReference>
<dbReference type="GO" id="GO:0008855">
    <property type="term" value="F:exodeoxyribonuclease VII activity"/>
    <property type="evidence" value="ECO:0007669"/>
    <property type="project" value="UniProtKB-UniRule"/>
</dbReference>
<dbReference type="InterPro" id="IPR003761">
    <property type="entry name" value="Exonuc_VII_S"/>
</dbReference>
<dbReference type="HAMAP" id="MF_00337">
    <property type="entry name" value="Exonuc_7_S"/>
    <property type="match status" value="1"/>
</dbReference>
<keyword evidence="4 6" id="KW-0378">Hydrolase</keyword>
<comment type="function">
    <text evidence="6">Bidirectionally degrades single-stranded DNA into large acid-insoluble oligonucleotides, which are then degraded further into small acid-soluble oligonucleotides.</text>
</comment>
<keyword evidence="3 6" id="KW-0540">Nuclease</keyword>
<comment type="catalytic activity">
    <reaction evidence="6">
        <text>Exonucleolytic cleavage in either 5'- to 3'- or 3'- to 5'-direction to yield nucleoside 5'-phosphates.</text>
        <dbReference type="EC" id="3.1.11.6"/>
    </reaction>
</comment>